<organism evidence="1 2">
    <name type="scientific">Kocuria tytonis</name>
    <dbReference type="NCBI Taxonomy" id="2054280"/>
    <lineage>
        <taxon>Bacteria</taxon>
        <taxon>Bacillati</taxon>
        <taxon>Actinomycetota</taxon>
        <taxon>Actinomycetes</taxon>
        <taxon>Micrococcales</taxon>
        <taxon>Micrococcaceae</taxon>
        <taxon>Kocuria</taxon>
    </lineage>
</organism>
<dbReference type="Gene3D" id="3.40.50.300">
    <property type="entry name" value="P-loop containing nucleotide triphosphate hydrolases"/>
    <property type="match status" value="1"/>
</dbReference>
<dbReference type="RefSeq" id="WP_121031356.1">
    <property type="nucleotide sequence ID" value="NZ_PNJG02000002.1"/>
</dbReference>
<accession>A0A495A6J7</accession>
<comment type="caution">
    <text evidence="1">The sequence shown here is derived from an EMBL/GenBank/DDBJ whole genome shotgun (WGS) entry which is preliminary data.</text>
</comment>
<gene>
    <name evidence="1" type="ORF">C1C97_009065</name>
</gene>
<dbReference type="SUPFAM" id="SSF52540">
    <property type="entry name" value="P-loop containing nucleoside triphosphate hydrolases"/>
    <property type="match status" value="1"/>
</dbReference>
<dbReference type="PANTHER" id="PTHR37816:SF1">
    <property type="entry name" value="TOXIN"/>
    <property type="match status" value="1"/>
</dbReference>
<dbReference type="OrthoDB" id="3199600at2"/>
<proteinExistence type="predicted"/>
<dbReference type="AlphaFoldDB" id="A0A495A6J7"/>
<reference evidence="1 2" key="1">
    <citation type="submission" date="2018-10" db="EMBL/GenBank/DDBJ databases">
        <title>Kocuria tytouropygialis sp. nov., isolated from the uropygial gland of an American barn owl (Tyto furcata).</title>
        <authorList>
            <person name="Braun M.S."/>
            <person name="Wang E."/>
            <person name="Zimmermann S."/>
            <person name="Wagner H."/>
            <person name="Wink M."/>
        </authorList>
    </citation>
    <scope>NUCLEOTIDE SEQUENCE [LARGE SCALE GENOMIC DNA]</scope>
    <source>
        <strain evidence="1 2">442</strain>
    </source>
</reference>
<dbReference type="InterPro" id="IPR027417">
    <property type="entry name" value="P-loop_NTPase"/>
</dbReference>
<sequence length="197" mass="22468">MVTAPPAPRRILVAGVSGVGKTTLCRKIARRSGISHTEIDALFHGPDWTPRPEFVAEVQDLTAQDAWVKEWQYDAARPLLAARADTLLWLDFPFWTVTFPRVLRRTVRRSWKQEELWNGNREAPLRSIVTDPEHIIRWAVATRNSYRERIPTLARTAPQLRVVRLRRPREAEAWVATTWPHPLGSTGWVKTSGPGPG</sequence>
<dbReference type="EMBL" id="PNJG02000002">
    <property type="protein sequence ID" value="RKQ35360.1"/>
    <property type="molecule type" value="Genomic_DNA"/>
</dbReference>
<evidence type="ECO:0000313" key="2">
    <source>
        <dbReference type="Proteomes" id="UP000249516"/>
    </source>
</evidence>
<dbReference type="InterPro" id="IPR052922">
    <property type="entry name" value="Cytidylate_Kinase-2"/>
</dbReference>
<dbReference type="PANTHER" id="PTHR37816">
    <property type="entry name" value="YALI0E33011P"/>
    <property type="match status" value="1"/>
</dbReference>
<dbReference type="Proteomes" id="UP000249516">
    <property type="component" value="Unassembled WGS sequence"/>
</dbReference>
<evidence type="ECO:0000313" key="1">
    <source>
        <dbReference type="EMBL" id="RKQ35360.1"/>
    </source>
</evidence>
<protein>
    <submittedName>
        <fullName evidence="1">AAA family ATPase</fullName>
    </submittedName>
</protein>
<name>A0A495A6J7_9MICC</name>
<keyword evidence="2" id="KW-1185">Reference proteome</keyword>